<name>F4PZL4_CACFS</name>
<dbReference type="Gene3D" id="1.10.8.270">
    <property type="entry name" value="putative rabgap domain of human tbc1 domain family member 14 like domains"/>
    <property type="match status" value="1"/>
</dbReference>
<dbReference type="KEGG" id="dfa:DFA_02517"/>
<dbReference type="GeneID" id="14870805"/>
<dbReference type="Proteomes" id="UP000007797">
    <property type="component" value="Unassembled WGS sequence"/>
</dbReference>
<dbReference type="SMART" id="SM00164">
    <property type="entry name" value="TBC"/>
    <property type="match status" value="1"/>
</dbReference>
<dbReference type="GO" id="GO:0005829">
    <property type="term" value="C:cytosol"/>
    <property type="evidence" value="ECO:0007669"/>
    <property type="project" value="EnsemblProtists"/>
</dbReference>
<evidence type="ECO:0000259" key="4">
    <source>
        <dbReference type="PROSITE" id="PS50222"/>
    </source>
</evidence>
<keyword evidence="1" id="KW-0106">Calcium</keyword>
<dbReference type="PRINTS" id="PR00450">
    <property type="entry name" value="RECOVERIN"/>
</dbReference>
<evidence type="ECO:0000313" key="6">
    <source>
        <dbReference type="Proteomes" id="UP000007797"/>
    </source>
</evidence>
<dbReference type="SMART" id="SM00054">
    <property type="entry name" value="EFh"/>
    <property type="match status" value="2"/>
</dbReference>
<dbReference type="GO" id="GO:0031267">
    <property type="term" value="F:small GTPase binding"/>
    <property type="evidence" value="ECO:0007669"/>
    <property type="project" value="EnsemblProtists"/>
</dbReference>
<dbReference type="SUPFAM" id="SSF47473">
    <property type="entry name" value="EF-hand"/>
    <property type="match status" value="1"/>
</dbReference>
<dbReference type="CDD" id="cd00051">
    <property type="entry name" value="EFh"/>
    <property type="match status" value="1"/>
</dbReference>
<feature type="region of interest" description="Disordered" evidence="2">
    <location>
        <begin position="1"/>
        <end position="165"/>
    </location>
</feature>
<feature type="compositionally biased region" description="Basic and acidic residues" evidence="2">
    <location>
        <begin position="39"/>
        <end position="51"/>
    </location>
</feature>
<dbReference type="AlphaFoldDB" id="F4PZL4"/>
<feature type="compositionally biased region" description="Polar residues" evidence="2">
    <location>
        <begin position="210"/>
        <end position="224"/>
    </location>
</feature>
<sequence length="981" mass="110964">MEPTQDDTDHLVNQQEEEQPQQHTEQESQERNQSIDNLKQQDDKEREKEEEAVQPASILPIQEVGETFEQVAEKTESQPTTDLQGKDHSSLPIRQDESSDQEEEQGTSPKSGSILKFIESTRGQPSRDQTRKRTFTIGSRGTPTISLSNEQQQQDTTTTIIGNQESSSTASISIITTSTTNGTGTTFLSTSPSPSTSPNSTTATNLLSNHRSTSNEDSPLSSPSQTRKKKVQKKVTINPDDIKPDGATNDYASQDNIIVTIGNGEDNYNTLVKDGMKRDIHGFIVDDFYEELKKFQVQEELMSKQRLEKWTAFNEHYKHVGLCSNPKQLHKLLSHGIPHGVRNVLWKIYSGAGEKQRKEEIELFKQQKEERLKSRLNGMGTIRGLNPPANRKSYYQHLHQIIRSSNRISTRLQSTAVEIDKDIERTFPGHPFFESDEGKRKLTRVLQAYSVRNRKVGYCQSMNIVAGYLLIWDHLFVECGIYGFHKPSQESKWLEEDIILNDKLNQPFKCQGLASYNLLLTALAILSYLEESLLKTNSTPELLTILSNNCKGIFDAKRFFKKYYKWRDRINEESFIESKKVSEINLIQELEEMRKLRDLRSTSKITRFSKGELEKIWDGFRNLNLGMGQRSRVSMGKSLKLDFDIFKKVFSYILPTYDTSAKEVIIQQLFKIFDKNKDGCLDFSELMSGLCILAKGTSEERLQLYFSFFDSDNSGFVTKEEMKLMLQTAYEKIDLDPLAVTQSSIDDYVDVVFSNLGISNNSLSFDDFRRAILSYPRIFKCFMLEEETFTIEDFEMFDESDTVKSNVNTPPLVDNVNNNNDIDNNIQRGENNLKTSDGIKNNNETNNNSEPTTTTNDSNNSLQNHPLLNTNITYTKPKSNTGSNTSINSNNGNNSNFKSTLIQAIEQAQMEKEPGVKHQTISSSNETVSTSSSAAPSENSATAVPAPSSSPSPSSAQTDRSRRLSRAVEPEGAPLSCCKFM</sequence>
<dbReference type="PROSITE" id="PS50222">
    <property type="entry name" value="EF_HAND_2"/>
    <property type="match status" value="2"/>
</dbReference>
<dbReference type="Gene3D" id="1.10.238.10">
    <property type="entry name" value="EF-hand"/>
    <property type="match status" value="1"/>
</dbReference>
<dbReference type="InterPro" id="IPR050302">
    <property type="entry name" value="Rab_GAP_TBC_domain"/>
</dbReference>
<dbReference type="Pfam" id="PF13405">
    <property type="entry name" value="EF-hand_6"/>
    <property type="match status" value="1"/>
</dbReference>
<dbReference type="GO" id="GO:0007231">
    <property type="term" value="P:osmosensory signaling pathway"/>
    <property type="evidence" value="ECO:0007669"/>
    <property type="project" value="EnsemblProtists"/>
</dbReference>
<feature type="region of interest" description="Disordered" evidence="2">
    <location>
        <begin position="177"/>
        <end position="250"/>
    </location>
</feature>
<dbReference type="GO" id="GO:0005509">
    <property type="term" value="F:calcium ion binding"/>
    <property type="evidence" value="ECO:0007669"/>
    <property type="project" value="EnsemblProtists"/>
</dbReference>
<dbReference type="PROSITE" id="PS50086">
    <property type="entry name" value="TBC_RABGAP"/>
    <property type="match status" value="1"/>
</dbReference>
<feature type="compositionally biased region" description="Basic and acidic residues" evidence="2">
    <location>
        <begin position="84"/>
        <end position="97"/>
    </location>
</feature>
<feature type="region of interest" description="Disordered" evidence="2">
    <location>
        <begin position="909"/>
        <end position="981"/>
    </location>
</feature>
<feature type="compositionally biased region" description="Polar residues" evidence="2">
    <location>
        <begin position="827"/>
        <end position="840"/>
    </location>
</feature>
<evidence type="ECO:0000256" key="1">
    <source>
        <dbReference type="ARBA" id="ARBA00022837"/>
    </source>
</evidence>
<dbReference type="InterPro" id="IPR018247">
    <property type="entry name" value="EF_Hand_1_Ca_BS"/>
</dbReference>
<evidence type="ECO:0000259" key="3">
    <source>
        <dbReference type="PROSITE" id="PS50086"/>
    </source>
</evidence>
<feature type="compositionally biased region" description="Low complexity" evidence="2">
    <location>
        <begin position="177"/>
        <end position="209"/>
    </location>
</feature>
<dbReference type="RefSeq" id="XP_004357240.1">
    <property type="nucleotide sequence ID" value="XM_004357184.1"/>
</dbReference>
<feature type="domain" description="Rab-GAP TBC" evidence="3">
    <location>
        <begin position="336"/>
        <end position="567"/>
    </location>
</feature>
<feature type="compositionally biased region" description="Polar residues" evidence="2">
    <location>
        <begin position="136"/>
        <end position="150"/>
    </location>
</feature>
<dbReference type="InterPro" id="IPR011992">
    <property type="entry name" value="EF-hand-dom_pair"/>
</dbReference>
<proteinExistence type="predicted"/>
<dbReference type="GO" id="GO:0033298">
    <property type="term" value="P:contractile vacuole organization"/>
    <property type="evidence" value="ECO:0007669"/>
    <property type="project" value="EnsemblProtists"/>
</dbReference>
<dbReference type="InterPro" id="IPR035969">
    <property type="entry name" value="Rab-GAP_TBC_sf"/>
</dbReference>
<dbReference type="InterPro" id="IPR000195">
    <property type="entry name" value="Rab-GAP-TBC_dom"/>
</dbReference>
<feature type="compositionally biased region" description="Low complexity" evidence="2">
    <location>
        <begin position="920"/>
        <end position="956"/>
    </location>
</feature>
<feature type="compositionally biased region" description="Low complexity" evidence="2">
    <location>
        <begin position="841"/>
        <end position="861"/>
    </location>
</feature>
<feature type="domain" description="EF-hand" evidence="4">
    <location>
        <begin position="661"/>
        <end position="696"/>
    </location>
</feature>
<organism evidence="5 6">
    <name type="scientific">Cavenderia fasciculata</name>
    <name type="common">Slime mold</name>
    <name type="synonym">Dictyostelium fasciculatum</name>
    <dbReference type="NCBI Taxonomy" id="261658"/>
    <lineage>
        <taxon>Eukaryota</taxon>
        <taxon>Amoebozoa</taxon>
        <taxon>Evosea</taxon>
        <taxon>Eumycetozoa</taxon>
        <taxon>Dictyostelia</taxon>
        <taxon>Acytosteliales</taxon>
        <taxon>Cavenderiaceae</taxon>
        <taxon>Cavenderia</taxon>
    </lineage>
</organism>
<feature type="domain" description="EF-hand" evidence="4">
    <location>
        <begin position="697"/>
        <end position="732"/>
    </location>
</feature>
<feature type="compositionally biased region" description="Polar residues" evidence="2">
    <location>
        <begin position="862"/>
        <end position="878"/>
    </location>
</feature>
<dbReference type="PANTHER" id="PTHR47219:SF9">
    <property type="entry name" value="GTPASE ACTIVATING PROTEIN AND CENTROSOME-ASSOCIATED, ISOFORM B"/>
    <property type="match status" value="1"/>
</dbReference>
<feature type="region of interest" description="Disordered" evidence="2">
    <location>
        <begin position="808"/>
        <end position="895"/>
    </location>
</feature>
<keyword evidence="6" id="KW-1185">Reference proteome</keyword>
<dbReference type="Pfam" id="PF13202">
    <property type="entry name" value="EF-hand_5"/>
    <property type="match status" value="1"/>
</dbReference>
<dbReference type="STRING" id="1054147.F4PZL4"/>
<feature type="compositionally biased region" description="Low complexity" evidence="2">
    <location>
        <begin position="879"/>
        <end position="895"/>
    </location>
</feature>
<accession>F4PZL4</accession>
<evidence type="ECO:0000256" key="2">
    <source>
        <dbReference type="SAM" id="MobiDB-lite"/>
    </source>
</evidence>
<dbReference type="PANTHER" id="PTHR47219">
    <property type="entry name" value="RAB GTPASE-ACTIVATING PROTEIN 1-LIKE"/>
    <property type="match status" value="1"/>
</dbReference>
<dbReference type="GO" id="GO:0005096">
    <property type="term" value="F:GTPase activator activity"/>
    <property type="evidence" value="ECO:0007669"/>
    <property type="project" value="EnsemblProtists"/>
</dbReference>
<protein>
    <submittedName>
        <fullName evidence="5">RabGAP/TBC domain-containing protein</fullName>
    </submittedName>
</protein>
<feature type="compositionally biased region" description="Low complexity" evidence="2">
    <location>
        <begin position="808"/>
        <end position="826"/>
    </location>
</feature>
<dbReference type="Pfam" id="PF00566">
    <property type="entry name" value="RabGAP-TBC"/>
    <property type="match status" value="1"/>
</dbReference>
<evidence type="ECO:0000313" key="5">
    <source>
        <dbReference type="EMBL" id="EGG18778.1"/>
    </source>
</evidence>
<reference evidence="6" key="1">
    <citation type="journal article" date="2011" name="Genome Res.">
        <title>Phylogeny-wide analysis of social amoeba genomes highlights ancient origins for complex intercellular communication.</title>
        <authorList>
            <person name="Heidel A.J."/>
            <person name="Lawal H.M."/>
            <person name="Felder M."/>
            <person name="Schilde C."/>
            <person name="Helps N.R."/>
            <person name="Tunggal B."/>
            <person name="Rivero F."/>
            <person name="John U."/>
            <person name="Schleicher M."/>
            <person name="Eichinger L."/>
            <person name="Platzer M."/>
            <person name="Noegel A.A."/>
            <person name="Schaap P."/>
            <person name="Gloeckner G."/>
        </authorList>
    </citation>
    <scope>NUCLEOTIDE SEQUENCE [LARGE SCALE GENOMIC DNA]</scope>
    <source>
        <strain evidence="6">SH3</strain>
    </source>
</reference>
<dbReference type="InterPro" id="IPR002048">
    <property type="entry name" value="EF_hand_dom"/>
</dbReference>
<dbReference type="SUPFAM" id="SSF47923">
    <property type="entry name" value="Ypt/Rab-GAP domain of gyp1p"/>
    <property type="match status" value="2"/>
</dbReference>
<dbReference type="EMBL" id="GL883017">
    <property type="protein sequence ID" value="EGG18778.1"/>
    <property type="molecule type" value="Genomic_DNA"/>
</dbReference>
<feature type="compositionally biased region" description="Basic and acidic residues" evidence="2">
    <location>
        <begin position="959"/>
        <end position="969"/>
    </location>
</feature>
<dbReference type="PROSITE" id="PS00018">
    <property type="entry name" value="EF_HAND_1"/>
    <property type="match status" value="2"/>
</dbReference>
<dbReference type="OrthoDB" id="294251at2759"/>
<dbReference type="GO" id="GO:0051469">
    <property type="term" value="P:vesicle fusion with vacuole"/>
    <property type="evidence" value="ECO:0007669"/>
    <property type="project" value="EnsemblProtists"/>
</dbReference>
<gene>
    <name evidence="5" type="primary">cnrF</name>
    <name evidence="5" type="ORF">DFA_02517</name>
</gene>